<dbReference type="Proteomes" id="UP001174694">
    <property type="component" value="Unassembled WGS sequence"/>
</dbReference>
<accession>A0AA38VGQ1</accession>
<evidence type="ECO:0000256" key="1">
    <source>
        <dbReference type="ARBA" id="ARBA00007447"/>
    </source>
</evidence>
<feature type="domain" description="Peptidase A1" evidence="8">
    <location>
        <begin position="135"/>
        <end position="449"/>
    </location>
</feature>
<dbReference type="InterPro" id="IPR033121">
    <property type="entry name" value="PEPTIDASE_A1"/>
</dbReference>
<dbReference type="AlphaFoldDB" id="A0AA38VGQ1"/>
<keyword evidence="4 6" id="KW-0378">Hydrolase</keyword>
<dbReference type="PANTHER" id="PTHR47966:SF2">
    <property type="entry name" value="ASPERGILLOPEPSIN-1-RELATED"/>
    <property type="match status" value="1"/>
</dbReference>
<keyword evidence="7" id="KW-0732">Signal</keyword>
<name>A0AA38VGQ1_9PEZI</name>
<evidence type="ECO:0000256" key="2">
    <source>
        <dbReference type="ARBA" id="ARBA00022670"/>
    </source>
</evidence>
<organism evidence="9 10">
    <name type="scientific">Pleurostoma richardsiae</name>
    <dbReference type="NCBI Taxonomy" id="41990"/>
    <lineage>
        <taxon>Eukaryota</taxon>
        <taxon>Fungi</taxon>
        <taxon>Dikarya</taxon>
        <taxon>Ascomycota</taxon>
        <taxon>Pezizomycotina</taxon>
        <taxon>Sordariomycetes</taxon>
        <taxon>Sordariomycetidae</taxon>
        <taxon>Calosphaeriales</taxon>
        <taxon>Pleurostomataceae</taxon>
        <taxon>Pleurostoma</taxon>
    </lineage>
</organism>
<dbReference type="Pfam" id="PF00026">
    <property type="entry name" value="Asp"/>
    <property type="match status" value="1"/>
</dbReference>
<dbReference type="InterPro" id="IPR001461">
    <property type="entry name" value="Aspartic_peptidase_A1"/>
</dbReference>
<keyword evidence="10" id="KW-1185">Reference proteome</keyword>
<dbReference type="FunFam" id="2.40.70.10:FF:000026">
    <property type="entry name" value="Endothiapepsin"/>
    <property type="match status" value="1"/>
</dbReference>
<dbReference type="PRINTS" id="PR00792">
    <property type="entry name" value="PEPSIN"/>
</dbReference>
<proteinExistence type="inferred from homology"/>
<dbReference type="PANTHER" id="PTHR47966">
    <property type="entry name" value="BETA-SITE APP-CLEAVING ENZYME, ISOFORM A-RELATED"/>
    <property type="match status" value="1"/>
</dbReference>
<dbReference type="GO" id="GO:0006508">
    <property type="term" value="P:proteolysis"/>
    <property type="evidence" value="ECO:0007669"/>
    <property type="project" value="UniProtKB-KW"/>
</dbReference>
<keyword evidence="3 6" id="KW-0064">Aspartyl protease</keyword>
<dbReference type="InterPro" id="IPR001969">
    <property type="entry name" value="Aspartic_peptidase_AS"/>
</dbReference>
<keyword evidence="2 6" id="KW-0645">Protease</keyword>
<dbReference type="SUPFAM" id="SSF50630">
    <property type="entry name" value="Acid proteases"/>
    <property type="match status" value="1"/>
</dbReference>
<dbReference type="InterPro" id="IPR021109">
    <property type="entry name" value="Peptidase_aspartic_dom_sf"/>
</dbReference>
<feature type="active site" evidence="5">
    <location>
        <position position="153"/>
    </location>
</feature>
<evidence type="ECO:0000256" key="4">
    <source>
        <dbReference type="ARBA" id="ARBA00022801"/>
    </source>
</evidence>
<comment type="caution">
    <text evidence="9">The sequence shown here is derived from an EMBL/GenBank/DDBJ whole genome shotgun (WGS) entry which is preliminary data.</text>
</comment>
<dbReference type="GO" id="GO:0004190">
    <property type="term" value="F:aspartic-type endopeptidase activity"/>
    <property type="evidence" value="ECO:0007669"/>
    <property type="project" value="UniProtKB-KW"/>
</dbReference>
<evidence type="ECO:0000256" key="3">
    <source>
        <dbReference type="ARBA" id="ARBA00022750"/>
    </source>
</evidence>
<evidence type="ECO:0000256" key="6">
    <source>
        <dbReference type="RuleBase" id="RU000454"/>
    </source>
</evidence>
<evidence type="ECO:0000313" key="10">
    <source>
        <dbReference type="Proteomes" id="UP001174694"/>
    </source>
</evidence>
<feature type="signal peptide" evidence="7">
    <location>
        <begin position="1"/>
        <end position="17"/>
    </location>
</feature>
<dbReference type="PROSITE" id="PS51767">
    <property type="entry name" value="PEPTIDASE_A1"/>
    <property type="match status" value="1"/>
</dbReference>
<dbReference type="FunFam" id="2.40.70.10:FF:000024">
    <property type="entry name" value="Endothiapepsin"/>
    <property type="match status" value="1"/>
</dbReference>
<dbReference type="PROSITE" id="PS00141">
    <property type="entry name" value="ASP_PROTEASE"/>
    <property type="match status" value="1"/>
</dbReference>
<dbReference type="EMBL" id="JANBVO010000074">
    <property type="protein sequence ID" value="KAJ9131018.1"/>
    <property type="molecule type" value="Genomic_DNA"/>
</dbReference>
<evidence type="ECO:0000256" key="5">
    <source>
        <dbReference type="PIRSR" id="PIRSR601461-1"/>
    </source>
</evidence>
<gene>
    <name evidence="9" type="ORF">NKR23_g11906</name>
</gene>
<comment type="similarity">
    <text evidence="1 6">Belongs to the peptidase A1 family.</text>
</comment>
<feature type="chain" id="PRO_5041248644" evidence="7">
    <location>
        <begin position="18"/>
        <end position="454"/>
    </location>
</feature>
<dbReference type="CDD" id="cd06097">
    <property type="entry name" value="Aspergillopepsin_like"/>
    <property type="match status" value="1"/>
</dbReference>
<dbReference type="Gene3D" id="2.40.70.10">
    <property type="entry name" value="Acid Proteases"/>
    <property type="match status" value="2"/>
</dbReference>
<reference evidence="9" key="1">
    <citation type="submission" date="2022-07" db="EMBL/GenBank/DDBJ databases">
        <title>Fungi with potential for degradation of polypropylene.</title>
        <authorList>
            <person name="Gostincar C."/>
        </authorList>
    </citation>
    <scope>NUCLEOTIDE SEQUENCE</scope>
    <source>
        <strain evidence="9">EXF-13308</strain>
    </source>
</reference>
<sequence length="454" mass="49104">MKYLRIITAVLFGACMAGPFRPPNWSEHKGQFSIRARRNANCTPHGPLAYAKAYLKHDIAMPTDLKDVYEKIMSGEITDSVGDTVVSATQFITSIMHLTSLIPIPLQTLEPRLEVRQDTSGPWVQATPEAYDSEYNCEVMIGDPAQVLNLNFDTGSSDLWVFSSELASDQSSGHNLYEPADSETSEYLSGESWSISYGDGSTSSGDVYADTVQIGSVAVTSQAVEAAKEVSDSFVSDTGSDGILGLAFSTLNQVSPTRQSTWLENAINDGDLWSELFTAHLLHNKDGWYNFGYIDDSQHTGTIGYADVDESWGYWKFTIPGFTVGYKPYNATSITAIADTGTSLLLLPDGVVQAYYSCVTGAAYDSSWGGWTFPCSSALPILTFTIDSSGTNFTVPGNYMNYAPLDSAGTTCYGGLQSDTGIGFSIFGDVVLKAAFVVFDYGNMQMGFASKNLS</sequence>
<evidence type="ECO:0000259" key="8">
    <source>
        <dbReference type="PROSITE" id="PS51767"/>
    </source>
</evidence>
<evidence type="ECO:0000313" key="9">
    <source>
        <dbReference type="EMBL" id="KAJ9131018.1"/>
    </source>
</evidence>
<dbReference type="InterPro" id="IPR034163">
    <property type="entry name" value="Aspergillopepsin-like_cat_dom"/>
</dbReference>
<protein>
    <submittedName>
        <fullName evidence="9">Secreted aspartic proteinase</fullName>
    </submittedName>
</protein>
<evidence type="ECO:0000256" key="7">
    <source>
        <dbReference type="SAM" id="SignalP"/>
    </source>
</evidence>
<feature type="active site" evidence="5">
    <location>
        <position position="339"/>
    </location>
</feature>